<reference evidence="2" key="1">
    <citation type="submission" date="2011-04" db="EMBL/GenBank/DDBJ databases">
        <title>The complete genome of Porphyromonas asaccharolytica DSM 20707.</title>
        <authorList>
            <person name="Lucas S."/>
            <person name="Han J."/>
            <person name="Lapidus A."/>
            <person name="Bruce D."/>
            <person name="Goodwin L."/>
            <person name="Pitluck S."/>
            <person name="Peters L."/>
            <person name="Kyrpides N."/>
            <person name="Mavromatis K."/>
            <person name="Ivanova N."/>
            <person name="Ovchinnikova G."/>
            <person name="Pagani I."/>
            <person name="Lu M."/>
            <person name="Detter J.C."/>
            <person name="Tapia R."/>
            <person name="Han C."/>
            <person name="Land M."/>
            <person name="Hauser L."/>
            <person name="Markowitz V."/>
            <person name="Cheng J.-F."/>
            <person name="Hugenholtz P."/>
            <person name="Woyke T."/>
            <person name="Wu D."/>
            <person name="Gronow S."/>
            <person name="Wellnitz S."/>
            <person name="Brambilla E."/>
            <person name="Klenk H.-P."/>
            <person name="Eisen J.A."/>
        </authorList>
    </citation>
    <scope>NUCLEOTIDE SEQUENCE [LARGE SCALE GENOMIC DNA]</scope>
    <source>
        <strain evidence="2">ATCC 25260 / DSM 20707 / VPI 4198</strain>
    </source>
</reference>
<name>F4KMZ2_PORAD</name>
<dbReference type="HOGENOM" id="CLU_084175_1_0_10"/>
<accession>F4KMZ2</accession>
<dbReference type="STRING" id="879243.Poras_1437"/>
<evidence type="ECO:0000313" key="1">
    <source>
        <dbReference type="EMBL" id="AEE13370.1"/>
    </source>
</evidence>
<dbReference type="KEGG" id="pah:Poras_1437"/>
<keyword evidence="2" id="KW-1185">Reference proteome</keyword>
<dbReference type="Proteomes" id="UP000006545">
    <property type="component" value="Chromosome"/>
</dbReference>
<gene>
    <name evidence="1" type="ordered locus">Poras_1437</name>
</gene>
<dbReference type="AlphaFoldDB" id="F4KMZ2"/>
<dbReference type="RefSeq" id="WP_013760740.1">
    <property type="nucleotide sequence ID" value="NC_015501.1"/>
</dbReference>
<protein>
    <submittedName>
        <fullName evidence="1">Uncharacterized protein</fullName>
    </submittedName>
</protein>
<evidence type="ECO:0000313" key="2">
    <source>
        <dbReference type="Proteomes" id="UP000006545"/>
    </source>
</evidence>
<organism evidence="1 2">
    <name type="scientific">Porphyromonas asaccharolytica (strain ATCC 25260 / DSM 20707 / BCRC 10618 / CCUG 7834 / JCM 6326 / LMG 13178 / VPI 4198 / B440)</name>
    <name type="common">Bacteroides asaccharolyticus</name>
    <dbReference type="NCBI Taxonomy" id="879243"/>
    <lineage>
        <taxon>Bacteria</taxon>
        <taxon>Pseudomonadati</taxon>
        <taxon>Bacteroidota</taxon>
        <taxon>Bacteroidia</taxon>
        <taxon>Bacteroidales</taxon>
        <taxon>Porphyromonadaceae</taxon>
        <taxon>Porphyromonas</taxon>
    </lineage>
</organism>
<sequence>MRKLMTVLLLIAAVVVGYLAVMSILTPERFSKTRIAREAPIQVRLKEVAHVENAFHDVYNRYAPVDELRQFLTDGKIFYVRSEGDYTDAMREAGMNERQAAAKGLIVRDTVWVSARDSLLKDGMTPEEFLQVPGFPESIIEIDTASVAQEIGEDVVMVPVFRTAVPLSVYLADQDHKLLNTAIKDAEARYQGTGYPGLALGSLKEVKNTGNWE</sequence>
<dbReference type="EMBL" id="CP002689">
    <property type="protein sequence ID" value="AEE13370.1"/>
    <property type="molecule type" value="Genomic_DNA"/>
</dbReference>
<proteinExistence type="predicted"/>